<sequence>MCFTMRMKNLCVSTYTIEGPGFVDVGGIEGNGDVNEGLAVGGQGVDIGVRHEFRQAYQIPNINKHKSEFQYQQSKRIDFSNNFKIQQQFQSEAIDFHIRKSAGIENPGASSPLPPPPASCRNDRDSRERRNEDYPDDS</sequence>
<comment type="caution">
    <text evidence="1">The sequence shown here is derived from an EMBL/GenBank/DDBJ whole genome shotgun (WGS) entry which is preliminary data.</text>
</comment>
<protein>
    <submittedName>
        <fullName evidence="1">Uncharacterized protein</fullName>
    </submittedName>
</protein>
<gene>
    <name evidence="1" type="ORF">L2E82_35626</name>
</gene>
<keyword evidence="2" id="KW-1185">Reference proteome</keyword>
<proteinExistence type="predicted"/>
<reference evidence="1 2" key="2">
    <citation type="journal article" date="2022" name="Mol. Ecol. Resour.">
        <title>The genomes of chicory, endive, great burdock and yacon provide insights into Asteraceae paleo-polyploidization history and plant inulin production.</title>
        <authorList>
            <person name="Fan W."/>
            <person name="Wang S."/>
            <person name="Wang H."/>
            <person name="Wang A."/>
            <person name="Jiang F."/>
            <person name="Liu H."/>
            <person name="Zhao H."/>
            <person name="Xu D."/>
            <person name="Zhang Y."/>
        </authorList>
    </citation>
    <scope>NUCLEOTIDE SEQUENCE [LARGE SCALE GENOMIC DNA]</scope>
    <source>
        <strain evidence="2">cv. Punajuju</strain>
        <tissue evidence="1">Leaves</tissue>
    </source>
</reference>
<name>A0ACB9BPF8_CICIN</name>
<organism evidence="1 2">
    <name type="scientific">Cichorium intybus</name>
    <name type="common">Chicory</name>
    <dbReference type="NCBI Taxonomy" id="13427"/>
    <lineage>
        <taxon>Eukaryota</taxon>
        <taxon>Viridiplantae</taxon>
        <taxon>Streptophyta</taxon>
        <taxon>Embryophyta</taxon>
        <taxon>Tracheophyta</taxon>
        <taxon>Spermatophyta</taxon>
        <taxon>Magnoliopsida</taxon>
        <taxon>eudicotyledons</taxon>
        <taxon>Gunneridae</taxon>
        <taxon>Pentapetalae</taxon>
        <taxon>asterids</taxon>
        <taxon>campanulids</taxon>
        <taxon>Asterales</taxon>
        <taxon>Asteraceae</taxon>
        <taxon>Cichorioideae</taxon>
        <taxon>Cichorieae</taxon>
        <taxon>Cichoriinae</taxon>
        <taxon>Cichorium</taxon>
    </lineage>
</organism>
<evidence type="ECO:0000313" key="2">
    <source>
        <dbReference type="Proteomes" id="UP001055811"/>
    </source>
</evidence>
<accession>A0ACB9BPF8</accession>
<dbReference type="EMBL" id="CM042014">
    <property type="protein sequence ID" value="KAI3723865.1"/>
    <property type="molecule type" value="Genomic_DNA"/>
</dbReference>
<dbReference type="Proteomes" id="UP001055811">
    <property type="component" value="Linkage Group LG06"/>
</dbReference>
<reference evidence="2" key="1">
    <citation type="journal article" date="2022" name="Mol. Ecol. Resour.">
        <title>The genomes of chicory, endive, great burdock and yacon provide insights into Asteraceae palaeo-polyploidization history and plant inulin production.</title>
        <authorList>
            <person name="Fan W."/>
            <person name="Wang S."/>
            <person name="Wang H."/>
            <person name="Wang A."/>
            <person name="Jiang F."/>
            <person name="Liu H."/>
            <person name="Zhao H."/>
            <person name="Xu D."/>
            <person name="Zhang Y."/>
        </authorList>
    </citation>
    <scope>NUCLEOTIDE SEQUENCE [LARGE SCALE GENOMIC DNA]</scope>
    <source>
        <strain evidence="2">cv. Punajuju</strain>
    </source>
</reference>
<evidence type="ECO:0000313" key="1">
    <source>
        <dbReference type="EMBL" id="KAI3723865.1"/>
    </source>
</evidence>